<evidence type="ECO:0000259" key="5">
    <source>
        <dbReference type="PROSITE" id="PS51078"/>
    </source>
</evidence>
<keyword evidence="1" id="KW-0805">Transcription regulation</keyword>
<dbReference type="PROSITE" id="PS51077">
    <property type="entry name" value="HTH_ICLR"/>
    <property type="match status" value="1"/>
</dbReference>
<name>A0A318HEF1_9MYCO</name>
<dbReference type="Pfam" id="PF01614">
    <property type="entry name" value="IclR_C"/>
    <property type="match status" value="1"/>
</dbReference>
<keyword evidence="2" id="KW-0238">DNA-binding</keyword>
<evidence type="ECO:0000313" key="7">
    <source>
        <dbReference type="Proteomes" id="UP000247781"/>
    </source>
</evidence>
<accession>A0A318HEF1</accession>
<dbReference type="AlphaFoldDB" id="A0A318HEF1"/>
<keyword evidence="3" id="KW-0804">Transcription</keyword>
<dbReference type="InterPro" id="IPR014757">
    <property type="entry name" value="Tscrpt_reg_IclR_C"/>
</dbReference>
<sequence length="261" mass="28003">MSSTSPAVGRALDVLLHLASRPGPVQGSALIRDIGMPRSSAYHLLDVLIERGFVVHLPDQRAYALGFSAFEVGAAYLRHEPLEHIARPILKRLVAAVGETAHLGILYGAESVYLLKEQPQTAGVPVTLVTDVGVRLPAHLTANGRSILAHLSAAQVRALFPSSATFIHRTERGPNSLAELRRILQTEREQGWAEEAGMITEGLQSVAACAFDHAGRPVAAFSATRREDRPNTALPTLVEAVRGAARQLTQALSGHAPDGWF</sequence>
<organism evidence="6 7">
    <name type="scientific">Mycolicibacterium moriokaense</name>
    <dbReference type="NCBI Taxonomy" id="39691"/>
    <lineage>
        <taxon>Bacteria</taxon>
        <taxon>Bacillati</taxon>
        <taxon>Actinomycetota</taxon>
        <taxon>Actinomycetes</taxon>
        <taxon>Mycobacteriales</taxon>
        <taxon>Mycobacteriaceae</taxon>
        <taxon>Mycolicibacterium</taxon>
    </lineage>
</organism>
<dbReference type="InterPro" id="IPR050707">
    <property type="entry name" value="HTH_MetabolicPath_Reg"/>
</dbReference>
<dbReference type="SMART" id="SM00346">
    <property type="entry name" value="HTH_ICLR"/>
    <property type="match status" value="1"/>
</dbReference>
<evidence type="ECO:0000259" key="4">
    <source>
        <dbReference type="PROSITE" id="PS51077"/>
    </source>
</evidence>
<dbReference type="GO" id="GO:0003677">
    <property type="term" value="F:DNA binding"/>
    <property type="evidence" value="ECO:0007669"/>
    <property type="project" value="UniProtKB-KW"/>
</dbReference>
<reference evidence="6 7" key="2">
    <citation type="submission" date="2018-06" db="EMBL/GenBank/DDBJ databases">
        <title>Sequencing of bacterial isolates from soil warming experiment in Harvard Forest, Massachusetts, USA.</title>
        <authorList>
            <person name="Deangelis K.PhD."/>
        </authorList>
    </citation>
    <scope>NUCLEOTIDE SEQUENCE [LARGE SCALE GENOMIC DNA]</scope>
    <source>
        <strain evidence="6 7">GAS496</strain>
    </source>
</reference>
<dbReference type="PANTHER" id="PTHR30136">
    <property type="entry name" value="HELIX-TURN-HELIX TRANSCRIPTIONAL REGULATOR, ICLR FAMILY"/>
    <property type="match status" value="1"/>
</dbReference>
<evidence type="ECO:0000256" key="1">
    <source>
        <dbReference type="ARBA" id="ARBA00023015"/>
    </source>
</evidence>
<protein>
    <submittedName>
        <fullName evidence="6">IclR family transcriptional regulator</fullName>
    </submittedName>
</protein>
<dbReference type="Pfam" id="PF09339">
    <property type="entry name" value="HTH_IclR"/>
    <property type="match status" value="1"/>
</dbReference>
<dbReference type="GO" id="GO:0045892">
    <property type="term" value="P:negative regulation of DNA-templated transcription"/>
    <property type="evidence" value="ECO:0007669"/>
    <property type="project" value="TreeGrafter"/>
</dbReference>
<dbReference type="SUPFAM" id="SSF55781">
    <property type="entry name" value="GAF domain-like"/>
    <property type="match status" value="1"/>
</dbReference>
<evidence type="ECO:0000256" key="2">
    <source>
        <dbReference type="ARBA" id="ARBA00023125"/>
    </source>
</evidence>
<dbReference type="InterPro" id="IPR036388">
    <property type="entry name" value="WH-like_DNA-bd_sf"/>
</dbReference>
<dbReference type="Gene3D" id="3.30.450.40">
    <property type="match status" value="1"/>
</dbReference>
<dbReference type="RefSeq" id="WP_110317303.1">
    <property type="nucleotide sequence ID" value="NZ_QJJU01000011.1"/>
</dbReference>
<evidence type="ECO:0000313" key="6">
    <source>
        <dbReference type="EMBL" id="PXX07232.1"/>
    </source>
</evidence>
<dbReference type="Gene3D" id="1.10.10.10">
    <property type="entry name" value="Winged helix-like DNA-binding domain superfamily/Winged helix DNA-binding domain"/>
    <property type="match status" value="1"/>
</dbReference>
<dbReference type="InterPro" id="IPR005471">
    <property type="entry name" value="Tscrpt_reg_IclR_N"/>
</dbReference>
<reference evidence="7" key="1">
    <citation type="submission" date="2018-05" db="EMBL/GenBank/DDBJ databases">
        <authorList>
            <person name="Deangelis K."/>
            <person name="Huntemann M."/>
            <person name="Clum A."/>
            <person name="Pillay M."/>
            <person name="Palaniappan K."/>
            <person name="Varghese N."/>
            <person name="Mikhailova N."/>
            <person name="Stamatis D."/>
            <person name="Reddy T."/>
            <person name="Daum C."/>
            <person name="Shapiro N."/>
            <person name="Ivanova N."/>
            <person name="Kyrpides N."/>
            <person name="Woyke T."/>
        </authorList>
    </citation>
    <scope>NUCLEOTIDE SEQUENCE [LARGE SCALE GENOMIC DNA]</scope>
    <source>
        <strain evidence="7">GAS496</strain>
    </source>
</reference>
<dbReference type="InterPro" id="IPR036390">
    <property type="entry name" value="WH_DNA-bd_sf"/>
</dbReference>
<feature type="domain" description="IclR-ED" evidence="5">
    <location>
        <begin position="68"/>
        <end position="254"/>
    </location>
</feature>
<dbReference type="PROSITE" id="PS51078">
    <property type="entry name" value="ICLR_ED"/>
    <property type="match status" value="1"/>
</dbReference>
<dbReference type="GO" id="GO:0003700">
    <property type="term" value="F:DNA-binding transcription factor activity"/>
    <property type="evidence" value="ECO:0007669"/>
    <property type="project" value="TreeGrafter"/>
</dbReference>
<dbReference type="PANTHER" id="PTHR30136:SF24">
    <property type="entry name" value="HTH-TYPE TRANSCRIPTIONAL REPRESSOR ALLR"/>
    <property type="match status" value="1"/>
</dbReference>
<dbReference type="EMBL" id="QJJU01000011">
    <property type="protein sequence ID" value="PXX07232.1"/>
    <property type="molecule type" value="Genomic_DNA"/>
</dbReference>
<keyword evidence="7" id="KW-1185">Reference proteome</keyword>
<proteinExistence type="predicted"/>
<dbReference type="SUPFAM" id="SSF46785">
    <property type="entry name" value="Winged helix' DNA-binding domain"/>
    <property type="match status" value="1"/>
</dbReference>
<dbReference type="InterPro" id="IPR029016">
    <property type="entry name" value="GAF-like_dom_sf"/>
</dbReference>
<gene>
    <name evidence="6" type="ORF">C8E89_11115</name>
</gene>
<dbReference type="Proteomes" id="UP000247781">
    <property type="component" value="Unassembled WGS sequence"/>
</dbReference>
<comment type="caution">
    <text evidence="6">The sequence shown here is derived from an EMBL/GenBank/DDBJ whole genome shotgun (WGS) entry which is preliminary data.</text>
</comment>
<feature type="domain" description="HTH iclR-type" evidence="4">
    <location>
        <begin position="5"/>
        <end position="67"/>
    </location>
</feature>
<dbReference type="OrthoDB" id="3734039at2"/>
<evidence type="ECO:0000256" key="3">
    <source>
        <dbReference type="ARBA" id="ARBA00023163"/>
    </source>
</evidence>